<evidence type="ECO:0000256" key="5">
    <source>
        <dbReference type="ARBA" id="ARBA00022741"/>
    </source>
</evidence>
<dbReference type="Proteomes" id="UP000246085">
    <property type="component" value="Chromosome BRAD3257"/>
</dbReference>
<reference evidence="11 12" key="1">
    <citation type="submission" date="2018-03" db="EMBL/GenBank/DDBJ databases">
        <authorList>
            <person name="Gully D."/>
        </authorList>
    </citation>
    <scope>NUCLEOTIDE SEQUENCE [LARGE SCALE GENOMIC DNA]</scope>
    <source>
        <strain evidence="11">ORS3257</strain>
    </source>
</reference>
<keyword evidence="7" id="KW-0029">Amino-acid transport</keyword>
<evidence type="ECO:0000256" key="1">
    <source>
        <dbReference type="ARBA" id="ARBA00004202"/>
    </source>
</evidence>
<accession>A0A2U3QA71</accession>
<evidence type="ECO:0000256" key="7">
    <source>
        <dbReference type="ARBA" id="ARBA00022970"/>
    </source>
</evidence>
<comment type="similarity">
    <text evidence="2">Belongs to the ABC transporter superfamily.</text>
</comment>
<keyword evidence="5" id="KW-0547">Nucleotide-binding</keyword>
<sequence length="284" mass="31552">MGFDHAELFTRRTAGVLDGIEADPSASKPQQAMWAIEFEQVSKSFGAHRVLADLDLQVHSGEKVTLIGPSGSGKTTVLRLAMTLEKPSSGDIRIFGESILFDTAGKPLLSAQEARIRRRCGMVFQQFNLFPHLTVMQNLILAPMTVLKNSREHAEKSAVEYLRMVGLDSKVHAYPAQLSGGQQQRIAIARALILKPEILLLDEITSALDPELAREVLDVVRNIAHESKVTLLIVTHEIRFAREISDRIAVFDAGRIIEQGPPDKIFSNPESERTREFLQSVLNH</sequence>
<keyword evidence="8" id="KW-0472">Membrane</keyword>
<evidence type="ECO:0000256" key="3">
    <source>
        <dbReference type="ARBA" id="ARBA00022448"/>
    </source>
</evidence>
<proteinExistence type="inferred from homology"/>
<gene>
    <name evidence="11" type="primary">glnQ</name>
    <name evidence="11" type="ORF">BRAD3257_7586</name>
</gene>
<dbReference type="InterPro" id="IPR003439">
    <property type="entry name" value="ABC_transporter-like_ATP-bd"/>
</dbReference>
<dbReference type="EMBL" id="LS398110">
    <property type="protein sequence ID" value="SPP98277.1"/>
    <property type="molecule type" value="Genomic_DNA"/>
</dbReference>
<dbReference type="AlphaFoldDB" id="A0A2U3QA71"/>
<dbReference type="InterPro" id="IPR030679">
    <property type="entry name" value="ABC_ATPase_HisP-typ"/>
</dbReference>
<name>A0A2U3QA71_9BRAD</name>
<comment type="subcellular location">
    <subcellularLocation>
        <location evidence="1">Cell membrane</location>
        <topology evidence="1">Peripheral membrane protein</topology>
    </subcellularLocation>
</comment>
<dbReference type="KEGG" id="bvz:BRAD3257_7586"/>
<keyword evidence="6 11" id="KW-0067">ATP-binding</keyword>
<evidence type="ECO:0000259" key="10">
    <source>
        <dbReference type="PROSITE" id="PS50893"/>
    </source>
</evidence>
<evidence type="ECO:0000256" key="2">
    <source>
        <dbReference type="ARBA" id="ARBA00005417"/>
    </source>
</evidence>
<dbReference type="Gene3D" id="3.40.50.300">
    <property type="entry name" value="P-loop containing nucleotide triphosphate hydrolases"/>
    <property type="match status" value="1"/>
</dbReference>
<dbReference type="InterPro" id="IPR003593">
    <property type="entry name" value="AAA+_ATPase"/>
</dbReference>
<dbReference type="PIRSF" id="PIRSF039085">
    <property type="entry name" value="ABC_ATPase_HisP"/>
    <property type="match status" value="1"/>
</dbReference>
<evidence type="ECO:0000256" key="9">
    <source>
        <dbReference type="ARBA" id="ARBA00024722"/>
    </source>
</evidence>
<evidence type="ECO:0000256" key="8">
    <source>
        <dbReference type="ARBA" id="ARBA00023136"/>
    </source>
</evidence>
<evidence type="ECO:0000256" key="6">
    <source>
        <dbReference type="ARBA" id="ARBA00022840"/>
    </source>
</evidence>
<keyword evidence="4" id="KW-1003">Cell membrane</keyword>
<dbReference type="PROSITE" id="PS50893">
    <property type="entry name" value="ABC_TRANSPORTER_2"/>
    <property type="match status" value="1"/>
</dbReference>
<dbReference type="InterPro" id="IPR027417">
    <property type="entry name" value="P-loop_NTPase"/>
</dbReference>
<dbReference type="InterPro" id="IPR017871">
    <property type="entry name" value="ABC_transporter-like_CS"/>
</dbReference>
<dbReference type="Pfam" id="PF00005">
    <property type="entry name" value="ABC_tran"/>
    <property type="match status" value="1"/>
</dbReference>
<dbReference type="GO" id="GO:0015424">
    <property type="term" value="F:ABC-type amino acid transporter activity"/>
    <property type="evidence" value="ECO:0007669"/>
    <property type="project" value="InterPro"/>
</dbReference>
<dbReference type="PANTHER" id="PTHR43166:SF9">
    <property type="entry name" value="GLUTAMATE_ASPARTATE IMPORT ATP-BINDING PROTEIN GLTL"/>
    <property type="match status" value="1"/>
</dbReference>
<comment type="function">
    <text evidence="9">Involved in beta-(1--&gt;2)glucan export. Transmembrane domains (TMD) form a pore in the inner membrane and the ATP-binding domain (NBD) is responsible for energy generation.</text>
</comment>
<dbReference type="GO" id="GO:0005886">
    <property type="term" value="C:plasma membrane"/>
    <property type="evidence" value="ECO:0007669"/>
    <property type="project" value="UniProtKB-SubCell"/>
</dbReference>
<dbReference type="GO" id="GO:0005524">
    <property type="term" value="F:ATP binding"/>
    <property type="evidence" value="ECO:0007669"/>
    <property type="project" value="UniProtKB-KW"/>
</dbReference>
<dbReference type="SMART" id="SM00382">
    <property type="entry name" value="AAA"/>
    <property type="match status" value="1"/>
</dbReference>
<keyword evidence="3" id="KW-0813">Transport</keyword>
<dbReference type="PROSITE" id="PS00211">
    <property type="entry name" value="ABC_TRANSPORTER_1"/>
    <property type="match status" value="1"/>
</dbReference>
<organism evidence="11 12">
    <name type="scientific">Bradyrhizobium vignae</name>
    <dbReference type="NCBI Taxonomy" id="1549949"/>
    <lineage>
        <taxon>Bacteria</taxon>
        <taxon>Pseudomonadati</taxon>
        <taxon>Pseudomonadota</taxon>
        <taxon>Alphaproteobacteria</taxon>
        <taxon>Hyphomicrobiales</taxon>
        <taxon>Nitrobacteraceae</taxon>
        <taxon>Bradyrhizobium</taxon>
    </lineage>
</organism>
<evidence type="ECO:0000313" key="11">
    <source>
        <dbReference type="EMBL" id="SPP98277.1"/>
    </source>
</evidence>
<dbReference type="GO" id="GO:0016887">
    <property type="term" value="F:ATP hydrolysis activity"/>
    <property type="evidence" value="ECO:0007669"/>
    <property type="project" value="InterPro"/>
</dbReference>
<evidence type="ECO:0000256" key="4">
    <source>
        <dbReference type="ARBA" id="ARBA00022475"/>
    </source>
</evidence>
<dbReference type="SUPFAM" id="SSF52540">
    <property type="entry name" value="P-loop containing nucleoside triphosphate hydrolases"/>
    <property type="match status" value="1"/>
</dbReference>
<feature type="domain" description="ABC transporter" evidence="10">
    <location>
        <begin position="36"/>
        <end position="278"/>
    </location>
</feature>
<dbReference type="PANTHER" id="PTHR43166">
    <property type="entry name" value="AMINO ACID IMPORT ATP-BINDING PROTEIN"/>
    <property type="match status" value="1"/>
</dbReference>
<dbReference type="InterPro" id="IPR050086">
    <property type="entry name" value="MetN_ABC_transporter-like"/>
</dbReference>
<evidence type="ECO:0000313" key="12">
    <source>
        <dbReference type="Proteomes" id="UP000246085"/>
    </source>
</evidence>
<protein>
    <submittedName>
        <fullName evidence="11">Glutamine transporter subunit ATP-binding component of ABC superfamily</fullName>
    </submittedName>
</protein>